<dbReference type="GO" id="GO:0000470">
    <property type="term" value="P:maturation of LSU-rRNA"/>
    <property type="evidence" value="ECO:0007669"/>
    <property type="project" value="TreeGrafter"/>
</dbReference>
<reference evidence="1 2" key="1">
    <citation type="journal article" date="2010" name="Science">
        <title>Genomic comparison of the ants Camponotus floridanus and Harpegnathos saltator.</title>
        <authorList>
            <person name="Bonasio R."/>
            <person name="Zhang G."/>
            <person name="Ye C."/>
            <person name="Mutti N.S."/>
            <person name="Fang X."/>
            <person name="Qin N."/>
            <person name="Donahue G."/>
            <person name="Yang P."/>
            <person name="Li Q."/>
            <person name="Li C."/>
            <person name="Zhang P."/>
            <person name="Huang Z."/>
            <person name="Berger S.L."/>
            <person name="Reinberg D."/>
            <person name="Wang J."/>
            <person name="Liebig J."/>
        </authorList>
    </citation>
    <scope>NUCLEOTIDE SEQUENCE [LARGE SCALE GENOMIC DNA]</scope>
    <source>
        <strain evidence="1 2">R22 G/1</strain>
    </source>
</reference>
<organism evidence="2">
    <name type="scientific">Harpegnathos saltator</name>
    <name type="common">Jerdon's jumping ant</name>
    <dbReference type="NCBI Taxonomy" id="610380"/>
    <lineage>
        <taxon>Eukaryota</taxon>
        <taxon>Metazoa</taxon>
        <taxon>Ecdysozoa</taxon>
        <taxon>Arthropoda</taxon>
        <taxon>Hexapoda</taxon>
        <taxon>Insecta</taxon>
        <taxon>Pterygota</taxon>
        <taxon>Neoptera</taxon>
        <taxon>Endopterygota</taxon>
        <taxon>Hymenoptera</taxon>
        <taxon>Apocrita</taxon>
        <taxon>Aculeata</taxon>
        <taxon>Formicoidea</taxon>
        <taxon>Formicidae</taxon>
        <taxon>Ponerinae</taxon>
        <taxon>Ponerini</taxon>
        <taxon>Harpegnathos</taxon>
    </lineage>
</organism>
<proteinExistence type="predicted"/>
<keyword evidence="2" id="KW-1185">Reference proteome</keyword>
<dbReference type="InParanoid" id="E2B9A5"/>
<dbReference type="EMBL" id="GL446473">
    <property type="protein sequence ID" value="EFN87753.1"/>
    <property type="molecule type" value="Genomic_DNA"/>
</dbReference>
<dbReference type="GO" id="GO:0090730">
    <property type="term" value="C:Las1 complex"/>
    <property type="evidence" value="ECO:0007669"/>
    <property type="project" value="InterPro"/>
</dbReference>
<dbReference type="PANTHER" id="PTHR15002">
    <property type="entry name" value="RIBOSOMAL BIOGENESIS PROTEIN LAS1L"/>
    <property type="match status" value="1"/>
</dbReference>
<dbReference type="GO" id="GO:0004519">
    <property type="term" value="F:endonuclease activity"/>
    <property type="evidence" value="ECO:0007669"/>
    <property type="project" value="InterPro"/>
</dbReference>
<name>E2B9A5_HARSA</name>
<protein>
    <submittedName>
        <fullName evidence="1">LAS1-like protein</fullName>
    </submittedName>
</protein>
<sequence length="232" mass="26997">MALSGKSRNVKLVPWFSLAEWHDAYKKIYSNDTAEQTKAYETLLAWKARIPKLPIGVDNTLSILQVCLRDRDWTSKIDNRELPMYCENDLSLMYSTAIMRFLNHISSIEHMKQTSLFRIAKQLKIPEWIVGLRHNAAHGHELQPLGVLRIAINVLLEWLHEEYWAPEASAMEKRYAKKDNTLEEEEDLNNIQAFGDLIELWTSVGLYVHAGYKFVLDLPDENLQYVYFNLNG</sequence>
<gene>
    <name evidence="1" type="ORF">EAI_02684</name>
</gene>
<dbReference type="Proteomes" id="UP000008237">
    <property type="component" value="Unassembled WGS sequence"/>
</dbReference>
<evidence type="ECO:0000313" key="1">
    <source>
        <dbReference type="EMBL" id="EFN87753.1"/>
    </source>
</evidence>
<dbReference type="AlphaFoldDB" id="E2B9A5"/>
<dbReference type="PANTHER" id="PTHR15002:SF0">
    <property type="entry name" value="RIBOSOMAL BIOGENESIS PROTEIN LAS1L"/>
    <property type="match status" value="1"/>
</dbReference>
<evidence type="ECO:0000313" key="2">
    <source>
        <dbReference type="Proteomes" id="UP000008237"/>
    </source>
</evidence>
<dbReference type="GO" id="GO:0030687">
    <property type="term" value="C:preribosome, large subunit precursor"/>
    <property type="evidence" value="ECO:0007669"/>
    <property type="project" value="TreeGrafter"/>
</dbReference>
<dbReference type="GO" id="GO:0000460">
    <property type="term" value="P:maturation of 5.8S rRNA"/>
    <property type="evidence" value="ECO:0007669"/>
    <property type="project" value="TreeGrafter"/>
</dbReference>
<dbReference type="OrthoDB" id="10263222at2759"/>
<dbReference type="InterPro" id="IPR007174">
    <property type="entry name" value="Las1"/>
</dbReference>
<dbReference type="Pfam" id="PF04031">
    <property type="entry name" value="Las1"/>
    <property type="match status" value="1"/>
</dbReference>
<dbReference type="OMA" id="HISSIEH"/>
<dbReference type="STRING" id="610380.E2B9A5"/>
<accession>E2B9A5</accession>